<dbReference type="EMBL" id="RQHU01000019">
    <property type="protein sequence ID" value="TGN12103.1"/>
    <property type="molecule type" value="Genomic_DNA"/>
</dbReference>
<proteinExistence type="predicted"/>
<dbReference type="Proteomes" id="UP000297649">
    <property type="component" value="Unassembled WGS sequence"/>
</dbReference>
<feature type="domain" description="AB hydrolase-1" evidence="1">
    <location>
        <begin position="62"/>
        <end position="177"/>
    </location>
</feature>
<evidence type="ECO:0000313" key="2">
    <source>
        <dbReference type="EMBL" id="TGN12103.1"/>
    </source>
</evidence>
<dbReference type="SUPFAM" id="SSF53474">
    <property type="entry name" value="alpha/beta-Hydrolases"/>
    <property type="match status" value="1"/>
</dbReference>
<reference evidence="2" key="1">
    <citation type="journal article" date="2019" name="PLoS Negl. Trop. Dis.">
        <title>Revisiting the worldwide diversity of Leptospira species in the environment.</title>
        <authorList>
            <person name="Vincent A.T."/>
            <person name="Schiettekatte O."/>
            <person name="Bourhy P."/>
            <person name="Veyrier F.J."/>
            <person name="Picardeau M."/>
        </authorList>
    </citation>
    <scope>NUCLEOTIDE SEQUENCE [LARGE SCALE GENOMIC DNA]</scope>
    <source>
        <strain evidence="2">201601109</strain>
    </source>
</reference>
<dbReference type="OrthoDB" id="9779853at2"/>
<gene>
    <name evidence="2" type="ORF">EHR08_11975</name>
</gene>
<dbReference type="PANTHER" id="PTHR42886:SF29">
    <property type="entry name" value="PUMMELIG, ISOFORM A"/>
    <property type="match status" value="1"/>
</dbReference>
<comment type="caution">
    <text evidence="2">The sequence shown here is derived from an EMBL/GenBank/DDBJ whole genome shotgun (WGS) entry which is preliminary data.</text>
</comment>
<dbReference type="PANTHER" id="PTHR42886">
    <property type="entry name" value="RE40534P-RELATED"/>
    <property type="match status" value="1"/>
</dbReference>
<organism evidence="2 3">
    <name type="scientific">Leptospira bandrabouensis</name>
    <dbReference type="NCBI Taxonomy" id="2484903"/>
    <lineage>
        <taxon>Bacteria</taxon>
        <taxon>Pseudomonadati</taxon>
        <taxon>Spirochaetota</taxon>
        <taxon>Spirochaetia</taxon>
        <taxon>Leptospirales</taxon>
        <taxon>Leptospiraceae</taxon>
        <taxon>Leptospira</taxon>
    </lineage>
</organism>
<dbReference type="Gene3D" id="3.40.50.1820">
    <property type="entry name" value="alpha/beta hydrolase"/>
    <property type="match status" value="1"/>
</dbReference>
<dbReference type="InterPro" id="IPR029058">
    <property type="entry name" value="AB_hydrolase_fold"/>
</dbReference>
<dbReference type="GO" id="GO:0016787">
    <property type="term" value="F:hydrolase activity"/>
    <property type="evidence" value="ECO:0007669"/>
    <property type="project" value="UniProtKB-KW"/>
</dbReference>
<dbReference type="AlphaFoldDB" id="A0A6H3NS29"/>
<sequence length="285" mass="32738">MTNHQKQKKDLRIVLFLLPFFALIFCSNDSLEGEEPIQSVTLPWNQFKIHFLSNKCKDKKRLLVLVHGSPGSSSDFITYLNNKELQDQFCIFVPDRLGYGDSTNEKSFPNIFQQGNVLAKVFETYISKQSFSFEKAIIVGHSYGGPIAIVLSMAKVPTFPKNIQTILLSSPSDPNLEKLHWYNHLANIQIFQWFLPKSWIFSNEEMFTLKFDLEQLTTTLGNSSLNILSIHGENDQLVLVENVQYFTKSKLNIKHRFQILKGENHFIPWTSFAEIKSILIAEGSK</sequence>
<dbReference type="RefSeq" id="WP_135746569.1">
    <property type="nucleotide sequence ID" value="NZ_JAIZBI010000002.1"/>
</dbReference>
<dbReference type="Pfam" id="PF00561">
    <property type="entry name" value="Abhydrolase_1"/>
    <property type="match status" value="1"/>
</dbReference>
<evidence type="ECO:0000259" key="1">
    <source>
        <dbReference type="Pfam" id="PF00561"/>
    </source>
</evidence>
<accession>A0A6H3NS29</accession>
<keyword evidence="3" id="KW-1185">Reference proteome</keyword>
<name>A0A6H3NS29_9LEPT</name>
<evidence type="ECO:0000313" key="3">
    <source>
        <dbReference type="Proteomes" id="UP000297649"/>
    </source>
</evidence>
<dbReference type="InterPro" id="IPR000073">
    <property type="entry name" value="AB_hydrolase_1"/>
</dbReference>
<keyword evidence="2" id="KW-0378">Hydrolase</keyword>
<protein>
    <submittedName>
        <fullName evidence="2">Alpha/beta fold hydrolase</fullName>
    </submittedName>
</protein>